<evidence type="ECO:0000313" key="1">
    <source>
        <dbReference type="EMBL" id="QGG47504.1"/>
    </source>
</evidence>
<proteinExistence type="predicted"/>
<organism evidence="1 2">
    <name type="scientific">Heliorestis convoluta</name>
    <dbReference type="NCBI Taxonomy" id="356322"/>
    <lineage>
        <taxon>Bacteria</taxon>
        <taxon>Bacillati</taxon>
        <taxon>Bacillota</taxon>
        <taxon>Clostridia</taxon>
        <taxon>Eubacteriales</taxon>
        <taxon>Heliobacteriaceae</taxon>
        <taxon>Heliorestis</taxon>
    </lineage>
</organism>
<accession>A0A5Q2MXM1</accession>
<gene>
    <name evidence="1" type="ORF">FTV88_1357</name>
</gene>
<dbReference type="KEGG" id="hcv:FTV88_1357"/>
<sequence>MNKALYDSEGYPLRSEKELWHDYLFLTKEIHKSLDGQEGEMLLELLNQREELQKRIEAEQEKIVQQDPATPFFLKTEEGKKFFYDIKALNDQITIKLRQQSNKLQQHNEVSRAYEGANVSMAGMHMDRQR</sequence>
<dbReference type="EMBL" id="CP045875">
    <property type="protein sequence ID" value="QGG47504.1"/>
    <property type="molecule type" value="Genomic_DNA"/>
</dbReference>
<reference evidence="2" key="1">
    <citation type="submission" date="2019-11" db="EMBL/GenBank/DDBJ databases">
        <title>Genome sequence of Heliorestis convoluta strain HH, an alkaliphilic and minimalistic phototrophic bacterium from a soda lake in Egypt.</title>
        <authorList>
            <person name="Dewey E.D."/>
            <person name="Stokes L.M."/>
            <person name="Burchell B.M."/>
            <person name="Shaffer K.N."/>
            <person name="Huntington A.M."/>
            <person name="Baker J.M."/>
            <person name="Nadendla S."/>
            <person name="Giglio M.G."/>
            <person name="Touchman J.W."/>
            <person name="Blankenship R.E."/>
            <person name="Madigan M.T."/>
            <person name="Sattley W.M."/>
        </authorList>
    </citation>
    <scope>NUCLEOTIDE SEQUENCE [LARGE SCALE GENOMIC DNA]</scope>
    <source>
        <strain evidence="2">HH</strain>
    </source>
</reference>
<name>A0A5Q2MXM1_9FIRM</name>
<dbReference type="AlphaFoldDB" id="A0A5Q2MXM1"/>
<dbReference type="Proteomes" id="UP000366051">
    <property type="component" value="Chromosome"/>
</dbReference>
<evidence type="ECO:0008006" key="3">
    <source>
        <dbReference type="Google" id="ProtNLM"/>
    </source>
</evidence>
<keyword evidence="2" id="KW-1185">Reference proteome</keyword>
<dbReference type="RefSeq" id="WP_153724863.1">
    <property type="nucleotide sequence ID" value="NZ_CP045875.1"/>
</dbReference>
<evidence type="ECO:0000313" key="2">
    <source>
        <dbReference type="Proteomes" id="UP000366051"/>
    </source>
</evidence>
<protein>
    <recommendedName>
        <fullName evidence="3">Flagellar protein FliT</fullName>
    </recommendedName>
</protein>
<dbReference type="OrthoDB" id="1682824at2"/>